<organism evidence="3 4">
    <name type="scientific">Apiospora rasikravindrae</name>
    <dbReference type="NCBI Taxonomy" id="990691"/>
    <lineage>
        <taxon>Eukaryota</taxon>
        <taxon>Fungi</taxon>
        <taxon>Dikarya</taxon>
        <taxon>Ascomycota</taxon>
        <taxon>Pezizomycotina</taxon>
        <taxon>Sordariomycetes</taxon>
        <taxon>Xylariomycetidae</taxon>
        <taxon>Amphisphaeriales</taxon>
        <taxon>Apiosporaceae</taxon>
        <taxon>Apiospora</taxon>
    </lineage>
</organism>
<gene>
    <name evidence="3" type="ORF">PG993_010789</name>
</gene>
<evidence type="ECO:0000313" key="3">
    <source>
        <dbReference type="EMBL" id="KAK8029498.1"/>
    </source>
</evidence>
<reference evidence="3 4" key="1">
    <citation type="submission" date="2023-01" db="EMBL/GenBank/DDBJ databases">
        <title>Analysis of 21 Apiospora genomes using comparative genomics revels a genus with tremendous synthesis potential of carbohydrate active enzymes and secondary metabolites.</title>
        <authorList>
            <person name="Sorensen T."/>
        </authorList>
    </citation>
    <scope>NUCLEOTIDE SEQUENCE [LARGE SCALE GENOMIC DNA]</scope>
    <source>
        <strain evidence="3 4">CBS 33761</strain>
    </source>
</reference>
<dbReference type="Proteomes" id="UP001444661">
    <property type="component" value="Unassembled WGS sequence"/>
</dbReference>
<protein>
    <submittedName>
        <fullName evidence="3">Uncharacterized protein</fullName>
    </submittedName>
</protein>
<dbReference type="EMBL" id="JAQQWK010000010">
    <property type="protein sequence ID" value="KAK8029498.1"/>
    <property type="molecule type" value="Genomic_DNA"/>
</dbReference>
<feature type="coiled-coil region" evidence="1">
    <location>
        <begin position="366"/>
        <end position="435"/>
    </location>
</feature>
<comment type="caution">
    <text evidence="3">The sequence shown here is derived from an EMBL/GenBank/DDBJ whole genome shotgun (WGS) entry which is preliminary data.</text>
</comment>
<name>A0ABR1SCE5_9PEZI</name>
<feature type="compositionally biased region" description="Low complexity" evidence="2">
    <location>
        <begin position="238"/>
        <end position="248"/>
    </location>
</feature>
<feature type="region of interest" description="Disordered" evidence="2">
    <location>
        <begin position="219"/>
        <end position="317"/>
    </location>
</feature>
<evidence type="ECO:0000256" key="1">
    <source>
        <dbReference type="SAM" id="Coils"/>
    </source>
</evidence>
<sequence length="519" mass="58608">MPVNNTVRFAHAVVAVCDDQDGRVAMNSVDLGKSFKFHATYTPSATVLFKLTIALTKEVTLYLQFTPSVISSMEKTSCDEQDENRPRGFDIIQRHLDGHRSFTRLRFRLRSRGQLIVPVGFDHNHCNDQTRHTLALIASLAATSTFSLYMPHNVLPKPKYDVFLDAYTHSSAMIQYQHVELERMMDLRKMYNGKGGKLYTIEDQNRLLSLMPGVVVPTVTNDHPPSYERPPDYNIEEQSSLLPPSQQSTASESDNATVAAPTPPGYRRNNEGPWPEKPSDAKRHHSKHGWSSEGDGSNDSGNAKRYRHRKRRAMDASLHSEISSVGLGRVEGMIEALETRFQEQIEQLKSEVRVGKSKEIEQLGRIETLEAQGENQQAKIEQLRVQVKQQQEEIGMLRNGHEDLVESHYEIERRQDEMEDTLNSVEAQVDGAVRDCEDLKGLPENVEDMVEVLAKDIMVPMVEAYMDGKAEDVAVNIGNIVKEKLRRALDDQVSLMLSFACNAVLSTKTQDPTNIYSQN</sequence>
<evidence type="ECO:0000256" key="2">
    <source>
        <dbReference type="SAM" id="MobiDB-lite"/>
    </source>
</evidence>
<keyword evidence="4" id="KW-1185">Reference proteome</keyword>
<accession>A0ABR1SCE5</accession>
<evidence type="ECO:0000313" key="4">
    <source>
        <dbReference type="Proteomes" id="UP001444661"/>
    </source>
</evidence>
<proteinExistence type="predicted"/>
<keyword evidence="1" id="KW-0175">Coiled coil</keyword>
<feature type="compositionally biased region" description="Low complexity" evidence="2">
    <location>
        <begin position="289"/>
        <end position="301"/>
    </location>
</feature>